<keyword evidence="2" id="KW-0378">Hydrolase</keyword>
<dbReference type="InterPro" id="IPR027417">
    <property type="entry name" value="P-loop_NTPase"/>
</dbReference>
<sequence length="408" mass="47671">MQIILHKQGQKHYKRVNLRKKITMGWLVPENMWDPTTRNVIEYGLSDTTICISGNMDCGKSFTLMCLIRKILRLNNISRILVLVYRNVEVEKFRKAFSEIGIRTKVLTYWQFRKAPNHYDYILCDDVQLISQKLLSEIRKMTTHIIVTINPYLKLFEYAPQTKEPLLTIEQIRETLHPKEFDLIYNHNYDGYIIGLSELILNKKMTKPIMNSMNSRQRQQVRIYEGSCVDEEVQFIIKESEKCLRCGSTSAILLATNRDMLNFAQALIKQEGKDPWNEVLNKWGRIDYNNLNQYLISNDINYQCLGSSYGRLSDLENKINIMTYHGSMGFKYDNVFLPYLNSSLYISPSDEASKNVFVLAMTRALRNLYLVFSGSMHPYLLLIKDKCVRLHCIDSINSNMNNDNIFAI</sequence>
<gene>
    <name evidence="6" type="ORF">PBR_2672</name>
</gene>
<dbReference type="SUPFAM" id="SSF52540">
    <property type="entry name" value="P-loop containing nucleoside triphosphate hydrolases"/>
    <property type="match status" value="1"/>
</dbReference>
<dbReference type="Pfam" id="PF13361">
    <property type="entry name" value="UvrD_C"/>
    <property type="match status" value="1"/>
</dbReference>
<comment type="caution">
    <text evidence="6">The sequence shown here is derived from an EMBL/GenBank/DDBJ whole genome shotgun (WGS) entry which is preliminary data.</text>
</comment>
<evidence type="ECO:0000256" key="3">
    <source>
        <dbReference type="ARBA" id="ARBA00022806"/>
    </source>
</evidence>
<dbReference type="InterPro" id="IPR014017">
    <property type="entry name" value="DNA_helicase_UvrD-like_C"/>
</dbReference>
<dbReference type="EMBL" id="ADWO01000058">
    <property type="protein sequence ID" value="EFI71969.1"/>
    <property type="molecule type" value="Genomic_DNA"/>
</dbReference>
<reference evidence="6 7" key="1">
    <citation type="journal article" date="2010" name="Microb. Ecol.">
        <title>Comparative genome analysis of Prevotella ruminicola and Prevotella bryantii: insights into their environmental niche.</title>
        <authorList>
            <consortium name="North American Consortium for Rumen Bacteria"/>
            <person name="Purushe J."/>
            <person name="Fouts D.E."/>
            <person name="Morrison M."/>
            <person name="White B.A."/>
            <person name="Mackie R.I."/>
            <person name="Coutinho P.M."/>
            <person name="Henrissat B."/>
            <person name="Nelson K.E."/>
        </authorList>
    </citation>
    <scope>NUCLEOTIDE SEQUENCE [LARGE SCALE GENOMIC DNA]</scope>
    <source>
        <strain evidence="6 7">B14</strain>
    </source>
</reference>
<evidence type="ECO:0000256" key="1">
    <source>
        <dbReference type="ARBA" id="ARBA00022741"/>
    </source>
</evidence>
<evidence type="ECO:0000313" key="7">
    <source>
        <dbReference type="Proteomes" id="UP000004524"/>
    </source>
</evidence>
<keyword evidence="1" id="KW-0547">Nucleotide-binding</keyword>
<evidence type="ECO:0000256" key="4">
    <source>
        <dbReference type="ARBA" id="ARBA00022840"/>
    </source>
</evidence>
<dbReference type="Gene3D" id="3.40.50.300">
    <property type="entry name" value="P-loop containing nucleotide triphosphate hydrolases"/>
    <property type="match status" value="2"/>
</dbReference>
<evidence type="ECO:0000256" key="2">
    <source>
        <dbReference type="ARBA" id="ARBA00022801"/>
    </source>
</evidence>
<keyword evidence="7" id="KW-1185">Reference proteome</keyword>
<dbReference type="Proteomes" id="UP000004524">
    <property type="component" value="Unassembled WGS sequence"/>
</dbReference>
<dbReference type="AlphaFoldDB" id="D8DX49"/>
<evidence type="ECO:0000259" key="5">
    <source>
        <dbReference type="Pfam" id="PF13361"/>
    </source>
</evidence>
<keyword evidence="3" id="KW-0347">Helicase</keyword>
<protein>
    <recommendedName>
        <fullName evidence="5">UvrD-like helicase C-terminal domain-containing protein</fullName>
    </recommendedName>
</protein>
<organism evidence="6 7">
    <name type="scientific">Segatella baroniae B14</name>
    <dbReference type="NCBI Taxonomy" id="752555"/>
    <lineage>
        <taxon>Bacteria</taxon>
        <taxon>Pseudomonadati</taxon>
        <taxon>Bacteroidota</taxon>
        <taxon>Bacteroidia</taxon>
        <taxon>Bacteroidales</taxon>
        <taxon>Prevotellaceae</taxon>
        <taxon>Segatella</taxon>
    </lineage>
</organism>
<dbReference type="GO" id="GO:0005524">
    <property type="term" value="F:ATP binding"/>
    <property type="evidence" value="ECO:0007669"/>
    <property type="project" value="UniProtKB-KW"/>
</dbReference>
<evidence type="ECO:0000313" key="6">
    <source>
        <dbReference type="EMBL" id="EFI71969.1"/>
    </source>
</evidence>
<proteinExistence type="predicted"/>
<name>D8DX49_9BACT</name>
<dbReference type="GO" id="GO:0016787">
    <property type="term" value="F:hydrolase activity"/>
    <property type="evidence" value="ECO:0007669"/>
    <property type="project" value="UniProtKB-KW"/>
</dbReference>
<accession>D8DX49</accession>
<feature type="domain" description="UvrD-like helicase C-terminal" evidence="5">
    <location>
        <begin position="298"/>
        <end position="372"/>
    </location>
</feature>
<dbReference type="GO" id="GO:0004386">
    <property type="term" value="F:helicase activity"/>
    <property type="evidence" value="ECO:0007669"/>
    <property type="project" value="UniProtKB-KW"/>
</dbReference>
<keyword evidence="4" id="KW-0067">ATP-binding</keyword>